<name>A0A9W6ZVW2_9STRA</name>
<keyword evidence="4" id="KW-1185">Reference proteome</keyword>
<feature type="region of interest" description="Disordered" evidence="1">
    <location>
        <begin position="89"/>
        <end position="112"/>
    </location>
</feature>
<evidence type="ECO:0000259" key="2">
    <source>
        <dbReference type="SMART" id="SM00672"/>
    </source>
</evidence>
<dbReference type="Proteomes" id="UP001165082">
    <property type="component" value="Unassembled WGS sequence"/>
</dbReference>
<dbReference type="PANTHER" id="PTHR12203">
    <property type="entry name" value="KDEL LYS-ASP-GLU-LEU CONTAINING - RELATED"/>
    <property type="match status" value="1"/>
</dbReference>
<gene>
    <name evidence="3" type="ORF">TrRE_jg9808</name>
</gene>
<reference evidence="3" key="1">
    <citation type="submission" date="2022-07" db="EMBL/GenBank/DDBJ databases">
        <title>Genome analysis of Parmales, a sister group of diatoms, reveals the evolutionary specialization of diatoms from phago-mixotrophs to photoautotrophs.</title>
        <authorList>
            <person name="Ban H."/>
            <person name="Sato S."/>
            <person name="Yoshikawa S."/>
            <person name="Kazumasa Y."/>
            <person name="Nakamura Y."/>
            <person name="Ichinomiya M."/>
            <person name="Saitoh K."/>
            <person name="Sato N."/>
            <person name="Blanc-Mathieu R."/>
            <person name="Endo H."/>
            <person name="Kuwata A."/>
            <person name="Ogata H."/>
        </authorList>
    </citation>
    <scope>NUCLEOTIDE SEQUENCE</scope>
</reference>
<dbReference type="PANTHER" id="PTHR12203:SF119">
    <property type="entry name" value="GLYCOSYL TRANSFERASE CAP10 DOMAIN-CONTAINING PROTEIN"/>
    <property type="match status" value="1"/>
</dbReference>
<dbReference type="InterPro" id="IPR006598">
    <property type="entry name" value="CAP10"/>
</dbReference>
<feature type="region of interest" description="Disordered" evidence="1">
    <location>
        <begin position="608"/>
        <end position="647"/>
    </location>
</feature>
<dbReference type="EMBL" id="BRXZ01000989">
    <property type="protein sequence ID" value="GMH59356.1"/>
    <property type="molecule type" value="Genomic_DNA"/>
</dbReference>
<feature type="compositionally biased region" description="Basic residues" evidence="1">
    <location>
        <begin position="638"/>
        <end position="647"/>
    </location>
</feature>
<accession>A0A9W6ZVW2</accession>
<dbReference type="SMART" id="SM00672">
    <property type="entry name" value="CAP10"/>
    <property type="match status" value="1"/>
</dbReference>
<evidence type="ECO:0000256" key="1">
    <source>
        <dbReference type="SAM" id="MobiDB-lite"/>
    </source>
</evidence>
<dbReference type="OrthoDB" id="541052at2759"/>
<sequence length="647" mass="73765">MSEAAKTGELRGIFGPHGDSPKWLAATKDFKNGVPRFKSKAEAEKFMVDYNTTGCGSNPSDPTLKHIFTMLTSWDQIEKYLLPAIDKVRSEPISSPPPPPRPRDTPNVFTSTPVEDTVNFRLDLPFHKSTNPVSTMNTLKYLFYHMKCGIFVMIRGGQLRIFSSFVNKDYRNTWGDVINLEGDNTIESYYMQKEDLSREENIDPDRNNWWANGNIICNEHTVPGKETQYWGDHFSAPLRDMLVEACRERNMPDCEFFINKRDYPHLKVNVERGEPYTHYSPIVSFYASSPTRFADIPFPSSEDWEGACGEVFCNTFNHERDPLTGEVSFASKPRDLFTEENFKKFECTWEEKVDTAFFRGTATGGGTTIDDNQRLKAAYLSHVWSGDPSKGGGGTPPLAPFLDAAIVGWNMRDKKVHDKPMTFLRKSTLPFDGGKQFFTPIYMQSRYKMLLYIDGHCAACRYGFMMRLGSVILKVKSRQVADTMWYFPLLRASGPLQDHVEVAPDLSDLPDKIRWCRENDGRCREIARNCTGFYERYVARGGLLDYLEHVAGGIAGRFAAAPGFYGRLKGVDPPDLPPPIDKCCRAPSSNGAQGEERYCLRCQELHDTRAREEREEEEKRRAEKVGKVQTNNDLRDRMLKKRKAGKK</sequence>
<evidence type="ECO:0000313" key="3">
    <source>
        <dbReference type="EMBL" id="GMH59356.1"/>
    </source>
</evidence>
<feature type="compositionally biased region" description="Basic and acidic residues" evidence="1">
    <location>
        <begin position="608"/>
        <end position="626"/>
    </location>
</feature>
<comment type="caution">
    <text evidence="3">The sequence shown here is derived from an EMBL/GenBank/DDBJ whole genome shotgun (WGS) entry which is preliminary data.</text>
</comment>
<feature type="domain" description="Glycosyl transferase CAP10" evidence="2">
    <location>
        <begin position="250"/>
        <end position="559"/>
    </location>
</feature>
<dbReference type="Pfam" id="PF05686">
    <property type="entry name" value="Glyco_transf_90"/>
    <property type="match status" value="1"/>
</dbReference>
<dbReference type="InterPro" id="IPR051091">
    <property type="entry name" value="O-Glucosyltr/Glycosyltrsf_90"/>
</dbReference>
<evidence type="ECO:0000313" key="4">
    <source>
        <dbReference type="Proteomes" id="UP001165082"/>
    </source>
</evidence>
<organism evidence="3 4">
    <name type="scientific">Triparma retinervis</name>
    <dbReference type="NCBI Taxonomy" id="2557542"/>
    <lineage>
        <taxon>Eukaryota</taxon>
        <taxon>Sar</taxon>
        <taxon>Stramenopiles</taxon>
        <taxon>Ochrophyta</taxon>
        <taxon>Bolidophyceae</taxon>
        <taxon>Parmales</taxon>
        <taxon>Triparmaceae</taxon>
        <taxon>Triparma</taxon>
    </lineage>
</organism>
<protein>
    <recommendedName>
        <fullName evidence="2">Glycosyl transferase CAP10 domain-containing protein</fullName>
    </recommendedName>
</protein>
<proteinExistence type="predicted"/>
<dbReference type="AlphaFoldDB" id="A0A9W6ZVW2"/>